<accession>A0A9N9FNB5</accession>
<dbReference type="EMBL" id="CAJVPI010000516">
    <property type="protein sequence ID" value="CAG8544982.1"/>
    <property type="molecule type" value="Genomic_DNA"/>
</dbReference>
<reference evidence="1" key="1">
    <citation type="submission" date="2021-06" db="EMBL/GenBank/DDBJ databases">
        <authorList>
            <person name="Kallberg Y."/>
            <person name="Tangrot J."/>
            <person name="Rosling A."/>
        </authorList>
    </citation>
    <scope>NUCLEOTIDE SEQUENCE</scope>
    <source>
        <strain evidence="1">BR232B</strain>
    </source>
</reference>
<organism evidence="1 2">
    <name type="scientific">Paraglomus brasilianum</name>
    <dbReference type="NCBI Taxonomy" id="144538"/>
    <lineage>
        <taxon>Eukaryota</taxon>
        <taxon>Fungi</taxon>
        <taxon>Fungi incertae sedis</taxon>
        <taxon>Mucoromycota</taxon>
        <taxon>Glomeromycotina</taxon>
        <taxon>Glomeromycetes</taxon>
        <taxon>Paraglomerales</taxon>
        <taxon>Paraglomeraceae</taxon>
        <taxon>Paraglomus</taxon>
    </lineage>
</organism>
<dbReference type="AlphaFoldDB" id="A0A9N9FNB5"/>
<name>A0A9N9FNB5_9GLOM</name>
<sequence>MGAIGSESSIAEDIERILPSRIAGKQFDEHYSENNMIYTGTDTNKLKNQLAKLLEKIANTNEAHHFAELHNLISKIEAKLDEDELLTMLKIVGSDKISYDIHKSTTSMELELHLRTYALVLEA</sequence>
<comment type="caution">
    <text evidence="1">The sequence shown here is derived from an EMBL/GenBank/DDBJ whole genome shotgun (WGS) entry which is preliminary data.</text>
</comment>
<evidence type="ECO:0000313" key="2">
    <source>
        <dbReference type="Proteomes" id="UP000789739"/>
    </source>
</evidence>
<gene>
    <name evidence="1" type="ORF">PBRASI_LOCUS4784</name>
</gene>
<dbReference type="Proteomes" id="UP000789739">
    <property type="component" value="Unassembled WGS sequence"/>
</dbReference>
<keyword evidence="2" id="KW-1185">Reference proteome</keyword>
<proteinExistence type="predicted"/>
<protein>
    <submittedName>
        <fullName evidence="1">7662_t:CDS:1</fullName>
    </submittedName>
</protein>
<evidence type="ECO:0000313" key="1">
    <source>
        <dbReference type="EMBL" id="CAG8544982.1"/>
    </source>
</evidence>